<dbReference type="PANTHER" id="PTHR28207:SF1">
    <property type="entry name" value="ATP SYNTHASE SUBUNIT H, MITOCHONDRIAL"/>
    <property type="match status" value="1"/>
</dbReference>
<evidence type="ECO:0000313" key="1">
    <source>
        <dbReference type="EMBL" id="KXN72894.1"/>
    </source>
</evidence>
<dbReference type="AlphaFoldDB" id="A0A137PD16"/>
<dbReference type="InterPro" id="IPR019711">
    <property type="entry name" value="ATP_synth_F0_suH"/>
</dbReference>
<dbReference type="OrthoDB" id="274752at2759"/>
<evidence type="ECO:0008006" key="3">
    <source>
        <dbReference type="Google" id="ProtNLM"/>
    </source>
</evidence>
<dbReference type="Proteomes" id="UP000070444">
    <property type="component" value="Unassembled WGS sequence"/>
</dbReference>
<gene>
    <name evidence="1" type="ORF">CONCODRAFT_36392</name>
</gene>
<evidence type="ECO:0000313" key="2">
    <source>
        <dbReference type="Proteomes" id="UP000070444"/>
    </source>
</evidence>
<dbReference type="STRING" id="796925.A0A137PD16"/>
<dbReference type="Pfam" id="PF10775">
    <property type="entry name" value="ATP_sub_h"/>
    <property type="match status" value="1"/>
</dbReference>
<dbReference type="EMBL" id="KQ964444">
    <property type="protein sequence ID" value="KXN72894.1"/>
    <property type="molecule type" value="Genomic_DNA"/>
</dbReference>
<name>A0A137PD16_CONC2</name>
<reference evidence="1 2" key="1">
    <citation type="journal article" date="2015" name="Genome Biol. Evol.">
        <title>Phylogenomic analyses indicate that early fungi evolved digesting cell walls of algal ancestors of land plants.</title>
        <authorList>
            <person name="Chang Y."/>
            <person name="Wang S."/>
            <person name="Sekimoto S."/>
            <person name="Aerts A.L."/>
            <person name="Choi C."/>
            <person name="Clum A."/>
            <person name="LaButti K.M."/>
            <person name="Lindquist E.A."/>
            <person name="Yee Ngan C."/>
            <person name="Ohm R.A."/>
            <person name="Salamov A.A."/>
            <person name="Grigoriev I.V."/>
            <person name="Spatafora J.W."/>
            <person name="Berbee M.L."/>
        </authorList>
    </citation>
    <scope>NUCLEOTIDE SEQUENCE [LARGE SCALE GENOMIC DNA]</scope>
    <source>
        <strain evidence="1 2">NRRL 28638</strain>
    </source>
</reference>
<dbReference type="PANTHER" id="PTHR28207">
    <property type="entry name" value="ATP SYNTHASE SUBUNIT H, MITOCHONDRIAL"/>
    <property type="match status" value="1"/>
</dbReference>
<organism evidence="1 2">
    <name type="scientific">Conidiobolus coronatus (strain ATCC 28846 / CBS 209.66 / NRRL 28638)</name>
    <name type="common">Delacroixia coronata</name>
    <dbReference type="NCBI Taxonomy" id="796925"/>
    <lineage>
        <taxon>Eukaryota</taxon>
        <taxon>Fungi</taxon>
        <taxon>Fungi incertae sedis</taxon>
        <taxon>Zoopagomycota</taxon>
        <taxon>Entomophthoromycotina</taxon>
        <taxon>Entomophthoromycetes</taxon>
        <taxon>Entomophthorales</taxon>
        <taxon>Ancylistaceae</taxon>
        <taxon>Conidiobolus</taxon>
    </lineage>
</organism>
<proteinExistence type="predicted"/>
<sequence>MNLIRTSARTFNRVQTRFASSTAKPDAILGLYLKEIKNYKPAAVKESEVGQVKEFKLPVAPEAPKFDGDVQAEVSAYESQ</sequence>
<dbReference type="GO" id="GO:0046933">
    <property type="term" value="F:proton-transporting ATP synthase activity, rotational mechanism"/>
    <property type="evidence" value="ECO:0007669"/>
    <property type="project" value="TreeGrafter"/>
</dbReference>
<protein>
    <recommendedName>
        <fullName evidence="3">ATP synthase subunit H, mitochondrial</fullName>
    </recommendedName>
</protein>
<accession>A0A137PD16</accession>
<keyword evidence="2" id="KW-1185">Reference proteome</keyword>